<dbReference type="Pfam" id="PF15264">
    <property type="entry name" value="TSSC4"/>
    <property type="match status" value="1"/>
</dbReference>
<protein>
    <recommendedName>
        <fullName evidence="9">U5 small nuclear ribonucleoprotein TSSC4</fullName>
    </recommendedName>
</protein>
<feature type="compositionally biased region" description="Basic and acidic residues" evidence="11">
    <location>
        <begin position="198"/>
        <end position="211"/>
    </location>
</feature>
<feature type="region of interest" description="Disordered" evidence="11">
    <location>
        <begin position="134"/>
        <end position="169"/>
    </location>
</feature>
<evidence type="ECO:0000256" key="11">
    <source>
        <dbReference type="SAM" id="MobiDB-lite"/>
    </source>
</evidence>
<evidence type="ECO:0000256" key="10">
    <source>
        <dbReference type="ARBA" id="ARBA00045970"/>
    </source>
</evidence>
<keyword evidence="5" id="KW-0507">mRNA processing</keyword>
<evidence type="ECO:0000256" key="6">
    <source>
        <dbReference type="ARBA" id="ARBA00022728"/>
    </source>
</evidence>
<feature type="compositionally biased region" description="Basic residues" evidence="11">
    <location>
        <begin position="59"/>
        <end position="71"/>
    </location>
</feature>
<dbReference type="InterPro" id="IPR029338">
    <property type="entry name" value="TSSC4"/>
</dbReference>
<evidence type="ECO:0000313" key="13">
    <source>
        <dbReference type="Proteomes" id="UP000410492"/>
    </source>
</evidence>
<feature type="compositionally biased region" description="Basic and acidic residues" evidence="11">
    <location>
        <begin position="19"/>
        <end position="39"/>
    </location>
</feature>
<evidence type="ECO:0000256" key="1">
    <source>
        <dbReference type="ARBA" id="ARBA00004123"/>
    </source>
</evidence>
<keyword evidence="7" id="KW-0508">mRNA splicing</keyword>
<comment type="similarity">
    <text evidence="3">Belongs to the TSSC4 family.</text>
</comment>
<keyword evidence="6" id="KW-0747">Spliceosome</keyword>
<dbReference type="GO" id="GO:0006397">
    <property type="term" value="P:mRNA processing"/>
    <property type="evidence" value="ECO:0007669"/>
    <property type="project" value="UniProtKB-KW"/>
</dbReference>
<evidence type="ECO:0000313" key="12">
    <source>
        <dbReference type="EMBL" id="VEN35706.1"/>
    </source>
</evidence>
<dbReference type="PANTHER" id="PTHR13445:SF3">
    <property type="entry name" value="U5 SMALL NUCLEAR RIBONUCLEOPROTEIN TSSC4"/>
    <property type="match status" value="1"/>
</dbReference>
<keyword evidence="8" id="KW-0539">Nucleus</keyword>
<evidence type="ECO:0000256" key="9">
    <source>
        <dbReference type="ARBA" id="ARBA00035304"/>
    </source>
</evidence>
<dbReference type="EMBL" id="CAACVG010001818">
    <property type="protein sequence ID" value="VEN35706.1"/>
    <property type="molecule type" value="Genomic_DNA"/>
</dbReference>
<evidence type="ECO:0000256" key="7">
    <source>
        <dbReference type="ARBA" id="ARBA00023187"/>
    </source>
</evidence>
<evidence type="ECO:0000256" key="4">
    <source>
        <dbReference type="ARBA" id="ARBA00022490"/>
    </source>
</evidence>
<evidence type="ECO:0000256" key="3">
    <source>
        <dbReference type="ARBA" id="ARBA00010362"/>
    </source>
</evidence>
<evidence type="ECO:0000256" key="5">
    <source>
        <dbReference type="ARBA" id="ARBA00022664"/>
    </source>
</evidence>
<keyword evidence="4" id="KW-0963">Cytoplasm</keyword>
<evidence type="ECO:0000256" key="8">
    <source>
        <dbReference type="ARBA" id="ARBA00023242"/>
    </source>
</evidence>
<comment type="subcellular location">
    <subcellularLocation>
        <location evidence="2">Cytoplasm</location>
    </subcellularLocation>
    <subcellularLocation>
        <location evidence="1">Nucleus</location>
    </subcellularLocation>
</comment>
<name>A0A653BL48_CALMS</name>
<comment type="function">
    <text evidence="10">Protein associated with the U5 snRNP, during its maturation and its post-splicing recycling and which is required for spliceosomal tri-snRNP complex assembly in the nucleus. Has a molecular sequestering activity and transiently hinders SNRNP200 binding sites for constitutive splicing factors that intervene later during the assembly of the spliceosome and splicing. Together with its molecular sequestering activity, may also function as a molecular adapter and placeholder, coordinating the assembly of the U5 snRNP and its association with the U4/U6 di-snRNP.</text>
</comment>
<feature type="compositionally biased region" description="Basic and acidic residues" evidence="11">
    <location>
        <begin position="49"/>
        <end position="58"/>
    </location>
</feature>
<dbReference type="GO" id="GO:0005737">
    <property type="term" value="C:cytoplasm"/>
    <property type="evidence" value="ECO:0007669"/>
    <property type="project" value="UniProtKB-SubCell"/>
</dbReference>
<gene>
    <name evidence="12" type="ORF">CALMAC_LOCUS1545</name>
</gene>
<dbReference type="GO" id="GO:0008380">
    <property type="term" value="P:RNA splicing"/>
    <property type="evidence" value="ECO:0007669"/>
    <property type="project" value="UniProtKB-KW"/>
</dbReference>
<organism evidence="12 13">
    <name type="scientific">Callosobruchus maculatus</name>
    <name type="common">Southern cowpea weevil</name>
    <name type="synonym">Pulse bruchid</name>
    <dbReference type="NCBI Taxonomy" id="64391"/>
    <lineage>
        <taxon>Eukaryota</taxon>
        <taxon>Metazoa</taxon>
        <taxon>Ecdysozoa</taxon>
        <taxon>Arthropoda</taxon>
        <taxon>Hexapoda</taxon>
        <taxon>Insecta</taxon>
        <taxon>Pterygota</taxon>
        <taxon>Neoptera</taxon>
        <taxon>Endopterygota</taxon>
        <taxon>Coleoptera</taxon>
        <taxon>Polyphaga</taxon>
        <taxon>Cucujiformia</taxon>
        <taxon>Chrysomeloidea</taxon>
        <taxon>Chrysomelidae</taxon>
        <taxon>Bruchinae</taxon>
        <taxon>Bruchini</taxon>
        <taxon>Callosobruchus</taxon>
    </lineage>
</organism>
<feature type="region of interest" description="Disordered" evidence="11">
    <location>
        <begin position="189"/>
        <end position="218"/>
    </location>
</feature>
<reference evidence="12 13" key="1">
    <citation type="submission" date="2019-01" db="EMBL/GenBank/DDBJ databases">
        <authorList>
            <person name="Sayadi A."/>
        </authorList>
    </citation>
    <scope>NUCLEOTIDE SEQUENCE [LARGE SCALE GENOMIC DNA]</scope>
</reference>
<feature type="region of interest" description="Disordered" evidence="11">
    <location>
        <begin position="1"/>
        <end position="95"/>
    </location>
</feature>
<dbReference type="PANTHER" id="PTHR13445">
    <property type="entry name" value="TUMOR SUPPRESSING SUBTRANSFERABLE CANDIDATE 4 TSSC4"/>
    <property type="match status" value="1"/>
</dbReference>
<proteinExistence type="inferred from homology"/>
<keyword evidence="13" id="KW-1185">Reference proteome</keyword>
<sequence length="218" mass="25559">MDWKISDKSSNDAFTLKSPNEEFTQRQKSVFDRLNDLDNSRNVITPNDPEDKKIDKTNSKRQQRSQTKHLRGKESIFKQPQNPVPKGYLKRMPDFKKNPHKWIRYSLDDVKDEDISDKGNTKAAMTFLKELRDRKKSEDMETDELPTKIVFKRHTPIPKRNSTDETDKLKASFSGSKIVMPEYVPGQKIKKEKKKKVVERGKELKLDHLDAPDEDEEQ</sequence>
<dbReference type="AlphaFoldDB" id="A0A653BL48"/>
<dbReference type="Proteomes" id="UP000410492">
    <property type="component" value="Unassembled WGS sequence"/>
</dbReference>
<accession>A0A653BL48</accession>
<evidence type="ECO:0000256" key="2">
    <source>
        <dbReference type="ARBA" id="ARBA00004496"/>
    </source>
</evidence>
<feature type="compositionally biased region" description="Basic and acidic residues" evidence="11">
    <location>
        <begin position="1"/>
        <end position="10"/>
    </location>
</feature>
<dbReference type="GO" id="GO:0005681">
    <property type="term" value="C:spliceosomal complex"/>
    <property type="evidence" value="ECO:0007669"/>
    <property type="project" value="UniProtKB-KW"/>
</dbReference>
<dbReference type="OrthoDB" id="1906282at2759"/>